<organism evidence="7 8">
    <name type="scientific">Mesorhabditis belari</name>
    <dbReference type="NCBI Taxonomy" id="2138241"/>
    <lineage>
        <taxon>Eukaryota</taxon>
        <taxon>Metazoa</taxon>
        <taxon>Ecdysozoa</taxon>
        <taxon>Nematoda</taxon>
        <taxon>Chromadorea</taxon>
        <taxon>Rhabditida</taxon>
        <taxon>Rhabditina</taxon>
        <taxon>Rhabditomorpha</taxon>
        <taxon>Rhabditoidea</taxon>
        <taxon>Rhabditidae</taxon>
        <taxon>Mesorhabditinae</taxon>
        <taxon>Mesorhabditis</taxon>
    </lineage>
</organism>
<sequence>MSSLRIAHDNRDQFLSNSPQPVYVAEPLQVNEGASMPLQWKNVYILPEHTRLNVSNREIIFSIIESPRHGVLMLAESLVSSFTYADLLARNLVYKHDGSETREDHFDFQIEFPKTANFDFPWIESTVYTLKIRINAVNDPPELSDSISGGVVKVTAKGSRALTADILRLNDVDDSPDTVRVQVVETKGAHISVGNRSVTEFTQRQLINGKVRIVDEGISDHSVIRLVARDNEARSAVISLQIVSVAIGVRVEFNTGLKLLHHGSAGIAKQNLSFSATVPELPLHYRIVGLPEHGVVECSPPNGHFHVCTTFSQSQVDGGLVRFRHTGNGQPSHDIFSFQVESGDFVSMVHTFRLTFIPMNIKVFNREIFLLNGTEIGTLERGNLFGWTFPKSYSPENLVYHVIEPPKYGILSRKIGARNRRIGVSSNFTQQDIDSGSLSYKLHFMQYSILNDYFLFKIIAPSVQSETQRFEIVFLPSPASIHLLNRTVVVDEGMTTSITSDFLSLSTPDDKNFLFTVAIPPQFGFLAVKDQKGQLYQLKAGQNFTTAHITEGRLFYNHTGSESRFDRVSLVAESAFRGGTRIPLLLTFSIILHNDNAPRLTGEETIFMEPKGERVLYPYLLEWKDEDIDSMPLQFSFDSGSKDASLLSTLSPHLTTNTFTQEDLIKKKIMIRHLGNRDNFTMRYTVFDGKHSVTASLRIIARQPFIEIGVAEFVYCCQPGDRPQIEVTRGNLSVKTNDDVDLAEILYSTPSVHFVLKRNGTARVASSFTQQDIADGALFYTVHSAKQEPITVSIGVKKLQAEIILTLRSLGASLELRRSEALSVPVGGATTIDNNTLLQSDGVTRSGQLVYTINRHPTAGHLVLDDGSSYVSSFTQFDIDTSRLQYLHTGKAAGRDSFTLQIRSPHASKGPYTIYIDIYEHHVTLNTSSIHVLSGGSAVLSPKSIGVHSSDKDDYMLKIVSPPRSGWISNLFKSIIFDSFAGSELRERRIVYVSDKAANVDRDTFQIIACISENTCTNAKQVELLVAQQNKQSPLLIRNEILRVSSTNQALITNSHLGTEDVDTPSEQIAYLISRPSNGFVARLVQPELPIYNFSQREIDDGLLAFYKSPNATFGSGGFSFLLSDGLHQVGPEWFTIETSDSQVNVILEANSRLLCAPDANAIISVDLLRANIPGATASDIRFSIMKAPKYGKLLLNNVESHRFTQNDINRRLVSYKVLSTEHTIWSRRDSFSFTVTANSTTKAPEEHRFRISSTYAALGGDSLKDFVTTNAIYVSKGGSTALNQTYLNLEKLATIVSKEILLMEIAKQPRYGDIEWLDLERRVLPWIDFFRGWPLIYRHNGDSDRDDELALFVYPVSESTRSASRIRITIPIRILPLRDPLLEIIAFPRMISCVSGGANPLDQTQFFARHPSVPSQSIIYQVVQNGRNGARVRVSHRNREMFSQEELNQGLVSVVHTPPLSGSAPSDVIVFSIEGLHKALIVKIRPLDLALENHTTIYYPQGKTYVVLNRSHLGAFSNGDRTKIAYKIVVPPENGTFYWVAGEKEAKEFTQDDIDNGRVLYAQLNMHSFKDSFEFQVANAGRDTVRNRSEILVRSLVIAQPVIVEANTTTQITSSQLNASALEGSTPRFLVAKAPKFGRITLDPTSAHSALFFTNNDIAKGKVLYQAFGSRDEVTENLELEIRADSVQPARLILPITILPSEDSENGHAQQKHDEGNAEELDDESDITFPRLVKPDYLLHISLLAGIVLIVIIIMICRFRSANKKKQRRKSMKLDEAGEADRLATPRLSLERPDLLGTTVFATVRSSESGRLLEAHKRELEEKASRAPLRTFEGSRPGGSMPSSSHYHSTPTPRSQRRHAPSLDYAGLSGDTPPAMPLFQQLSKPTGETQHWV</sequence>
<dbReference type="WBParaSite" id="MBELARI_LOCUS21357">
    <property type="protein sequence ID" value="MBELARI_LOCUS21357"/>
    <property type="gene ID" value="MBELARI_LOCUS21357"/>
</dbReference>
<keyword evidence="2" id="KW-0677">Repeat</keyword>
<dbReference type="Pfam" id="PF16184">
    <property type="entry name" value="Cadherin_3"/>
    <property type="match status" value="10"/>
</dbReference>
<feature type="repeat" description="CSPG" evidence="4">
    <location>
        <begin position="19"/>
        <end position="111"/>
    </location>
</feature>
<keyword evidence="6" id="KW-0812">Transmembrane</keyword>
<evidence type="ECO:0000256" key="5">
    <source>
        <dbReference type="SAM" id="MobiDB-lite"/>
    </source>
</evidence>
<feature type="compositionally biased region" description="Low complexity" evidence="5">
    <location>
        <begin position="1835"/>
        <end position="1855"/>
    </location>
</feature>
<accession>A0AAF3J7P8</accession>
<reference evidence="8" key="1">
    <citation type="submission" date="2024-02" db="UniProtKB">
        <authorList>
            <consortium name="WormBaseParasite"/>
        </authorList>
    </citation>
    <scope>IDENTIFICATION</scope>
</reference>
<name>A0AAF3J7P8_9BILA</name>
<feature type="repeat" description="CSPG" evidence="4">
    <location>
        <begin position="479"/>
        <end position="573"/>
    </location>
</feature>
<evidence type="ECO:0000256" key="4">
    <source>
        <dbReference type="PROSITE-ProRule" id="PRU01201"/>
    </source>
</evidence>
<feature type="region of interest" description="Disordered" evidence="5">
    <location>
        <begin position="1819"/>
        <end position="1894"/>
    </location>
</feature>
<dbReference type="InterPro" id="IPR051561">
    <property type="entry name" value="FRAS1_ECM"/>
</dbReference>
<feature type="repeat" description="CSPG" evidence="4">
    <location>
        <begin position="1033"/>
        <end position="1124"/>
    </location>
</feature>
<dbReference type="PROSITE" id="PS51854">
    <property type="entry name" value="CSPG"/>
    <property type="match status" value="5"/>
</dbReference>
<evidence type="ECO:0008006" key="9">
    <source>
        <dbReference type="Google" id="ProtNLM"/>
    </source>
</evidence>
<feature type="region of interest" description="Disordered" evidence="5">
    <location>
        <begin position="1703"/>
        <end position="1724"/>
    </location>
</feature>
<evidence type="ECO:0000256" key="2">
    <source>
        <dbReference type="ARBA" id="ARBA00022737"/>
    </source>
</evidence>
<keyword evidence="3" id="KW-0325">Glycoprotein</keyword>
<feature type="transmembrane region" description="Helical" evidence="6">
    <location>
        <begin position="1738"/>
        <end position="1760"/>
    </location>
</feature>
<proteinExistence type="predicted"/>
<evidence type="ECO:0000256" key="3">
    <source>
        <dbReference type="ARBA" id="ARBA00023180"/>
    </source>
</evidence>
<evidence type="ECO:0000313" key="8">
    <source>
        <dbReference type="WBParaSite" id="MBELARI_LOCUS21357"/>
    </source>
</evidence>
<feature type="compositionally biased region" description="Polar residues" evidence="5">
    <location>
        <begin position="1881"/>
        <end position="1894"/>
    </location>
</feature>
<dbReference type="InterPro" id="IPR039005">
    <property type="entry name" value="CSPG_rpt"/>
</dbReference>
<feature type="repeat" description="CSPG" evidence="4">
    <location>
        <begin position="248"/>
        <end position="341"/>
    </location>
</feature>
<evidence type="ECO:0000256" key="6">
    <source>
        <dbReference type="SAM" id="Phobius"/>
    </source>
</evidence>
<dbReference type="PANTHER" id="PTHR45739">
    <property type="entry name" value="MATRIX PROTEIN, PUTATIVE-RELATED"/>
    <property type="match status" value="1"/>
</dbReference>
<protein>
    <recommendedName>
        <fullName evidence="9">Chondroitin sulfate proteoglycan 4</fullName>
    </recommendedName>
</protein>
<evidence type="ECO:0000256" key="1">
    <source>
        <dbReference type="ARBA" id="ARBA00022729"/>
    </source>
</evidence>
<dbReference type="PANTHER" id="PTHR45739:SF8">
    <property type="entry name" value="FRAS1-RELATED EXTRACELLULAR MATRIX PROTEIN 1"/>
    <property type="match status" value="1"/>
</dbReference>
<dbReference type="Proteomes" id="UP000887575">
    <property type="component" value="Unassembled WGS sequence"/>
</dbReference>
<feature type="repeat" description="CSPG" evidence="4">
    <location>
        <begin position="813"/>
        <end position="903"/>
    </location>
</feature>
<keyword evidence="7" id="KW-1185">Reference proteome</keyword>
<dbReference type="GO" id="GO:0009653">
    <property type="term" value="P:anatomical structure morphogenesis"/>
    <property type="evidence" value="ECO:0007669"/>
    <property type="project" value="TreeGrafter"/>
</dbReference>
<keyword evidence="1" id="KW-0732">Signal</keyword>
<keyword evidence="6" id="KW-0472">Membrane</keyword>
<keyword evidence="6" id="KW-1133">Transmembrane helix</keyword>
<evidence type="ECO:0000313" key="7">
    <source>
        <dbReference type="Proteomes" id="UP000887575"/>
    </source>
</evidence>